<organism evidence="2">
    <name type="scientific">Anopheles marajoara</name>
    <dbReference type="NCBI Taxonomy" id="58244"/>
    <lineage>
        <taxon>Eukaryota</taxon>
        <taxon>Metazoa</taxon>
        <taxon>Ecdysozoa</taxon>
        <taxon>Arthropoda</taxon>
        <taxon>Hexapoda</taxon>
        <taxon>Insecta</taxon>
        <taxon>Pterygota</taxon>
        <taxon>Neoptera</taxon>
        <taxon>Endopterygota</taxon>
        <taxon>Diptera</taxon>
        <taxon>Nematocera</taxon>
        <taxon>Culicoidea</taxon>
        <taxon>Culicidae</taxon>
        <taxon>Anophelinae</taxon>
        <taxon>Anopheles</taxon>
    </lineage>
</organism>
<feature type="signal peptide" evidence="1">
    <location>
        <begin position="1"/>
        <end position="17"/>
    </location>
</feature>
<name>A0A2M4C6V4_9DIPT</name>
<dbReference type="EMBL" id="GGFJ01011916">
    <property type="protein sequence ID" value="MBW61057.1"/>
    <property type="molecule type" value="Transcribed_RNA"/>
</dbReference>
<sequence>MISRFAVPVAVAATLSAGDWFAVCCCCCSCCNDGVELCCCSNDCCCCGWLVGAGRDAGMVVIVTLGFRLRQINSGGIEVAAAPTPFGSSSLATFDAPAEVCGDEVAAGTIEALVPPSVDILRFMPAVVCSC</sequence>
<evidence type="ECO:0000256" key="1">
    <source>
        <dbReference type="SAM" id="SignalP"/>
    </source>
</evidence>
<feature type="chain" id="PRO_5014934673" evidence="1">
    <location>
        <begin position="18"/>
        <end position="131"/>
    </location>
</feature>
<reference evidence="2" key="1">
    <citation type="submission" date="2018-01" db="EMBL/GenBank/DDBJ databases">
        <title>An insight into the sialome of Amazonian anophelines.</title>
        <authorList>
            <person name="Ribeiro J.M."/>
            <person name="Scarpassa V."/>
            <person name="Calvo E."/>
        </authorList>
    </citation>
    <scope>NUCLEOTIDE SEQUENCE</scope>
    <source>
        <tissue evidence="2">Salivary glands</tissue>
    </source>
</reference>
<protein>
    <submittedName>
        <fullName evidence="2">Putative secreted protein</fullName>
    </submittedName>
</protein>
<evidence type="ECO:0000313" key="2">
    <source>
        <dbReference type="EMBL" id="MBW61057.1"/>
    </source>
</evidence>
<dbReference type="AlphaFoldDB" id="A0A2M4C6V4"/>
<proteinExistence type="predicted"/>
<accession>A0A2M4C6V4</accession>
<keyword evidence="1" id="KW-0732">Signal</keyword>